<dbReference type="GO" id="GO:0000324">
    <property type="term" value="C:fungal-type vacuole"/>
    <property type="evidence" value="ECO:0007669"/>
    <property type="project" value="TreeGrafter"/>
</dbReference>
<gene>
    <name evidence="6" type="ORF">CSOL1703_00004417</name>
</gene>
<feature type="transmembrane region" description="Helical" evidence="5">
    <location>
        <begin position="135"/>
        <end position="157"/>
    </location>
</feature>
<sequence length="294" mass="32489">MSQLPNGLIAFGPQANCTLELCPIEWSILKYQPSQAASGVFIGIFGLTLLLHAAQGIWRRTWGFMVCMVCGCILEIAGYVGRILIHDNPFDFNGFIMQIVCITIAPVFFCSAIYVTLSQVINALDTSISRLKPALFYWIFIPCDIVSLVLQAAGGALSCVATNKDAVQIGVNISLAGLVFQVFTLICFCILFADYLLLAKKSSWNRVDKPMKFFLSFLFLSIFFVLLRCVYRIVELHDGYFSEWFRDEDLFIALESAIMAAAVISLNIGHPGPVLGSKKGSRFDEKQGDISSSS</sequence>
<evidence type="ECO:0000256" key="1">
    <source>
        <dbReference type="ARBA" id="ARBA00004141"/>
    </source>
</evidence>
<reference evidence="7" key="1">
    <citation type="submission" date="2019-06" db="EMBL/GenBank/DDBJ databases">
        <authorList>
            <person name="Broberg M."/>
        </authorList>
    </citation>
    <scope>NUCLEOTIDE SEQUENCE [LARGE SCALE GENOMIC DNA]</scope>
</reference>
<evidence type="ECO:0000256" key="5">
    <source>
        <dbReference type="SAM" id="Phobius"/>
    </source>
</evidence>
<keyword evidence="4 5" id="KW-0472">Membrane</keyword>
<feature type="transmembrane region" description="Helical" evidence="5">
    <location>
        <begin position="250"/>
        <end position="269"/>
    </location>
</feature>
<evidence type="ECO:0000256" key="3">
    <source>
        <dbReference type="ARBA" id="ARBA00022989"/>
    </source>
</evidence>
<comment type="subcellular location">
    <subcellularLocation>
        <location evidence="1">Membrane</location>
        <topology evidence="1">Multi-pass membrane protein</topology>
    </subcellularLocation>
</comment>
<dbReference type="PANTHER" id="PTHR31465:SF9">
    <property type="entry name" value="SPHINGOID LONG-CHAIN BASE TRANSPORTER RSB1"/>
    <property type="match status" value="1"/>
</dbReference>
<evidence type="ECO:0000313" key="6">
    <source>
        <dbReference type="EMBL" id="CAH0052553.1"/>
    </source>
</evidence>
<dbReference type="Proteomes" id="UP000775872">
    <property type="component" value="Unassembled WGS sequence"/>
</dbReference>
<evidence type="ECO:0000256" key="2">
    <source>
        <dbReference type="ARBA" id="ARBA00022692"/>
    </source>
</evidence>
<evidence type="ECO:0000256" key="4">
    <source>
        <dbReference type="ARBA" id="ARBA00023136"/>
    </source>
</evidence>
<feature type="transmembrane region" description="Helical" evidence="5">
    <location>
        <begin position="92"/>
        <end position="115"/>
    </location>
</feature>
<proteinExistence type="predicted"/>
<dbReference type="GO" id="GO:0005886">
    <property type="term" value="C:plasma membrane"/>
    <property type="evidence" value="ECO:0007669"/>
    <property type="project" value="TreeGrafter"/>
</dbReference>
<keyword evidence="3 5" id="KW-1133">Transmembrane helix</keyword>
<evidence type="ECO:0008006" key="8">
    <source>
        <dbReference type="Google" id="ProtNLM"/>
    </source>
</evidence>
<keyword evidence="2 5" id="KW-0812">Transmembrane</keyword>
<accession>A0A9P0EM59</accession>
<evidence type="ECO:0000313" key="7">
    <source>
        <dbReference type="Proteomes" id="UP000775872"/>
    </source>
</evidence>
<keyword evidence="7" id="KW-1185">Reference proteome</keyword>
<feature type="transmembrane region" description="Helical" evidence="5">
    <location>
        <begin position="36"/>
        <end position="54"/>
    </location>
</feature>
<feature type="transmembrane region" description="Helical" evidence="5">
    <location>
        <begin position="213"/>
        <end position="234"/>
    </location>
</feature>
<dbReference type="OrthoDB" id="4521223at2759"/>
<dbReference type="Pfam" id="PF04479">
    <property type="entry name" value="RTA1"/>
    <property type="match status" value="1"/>
</dbReference>
<comment type="caution">
    <text evidence="6">The sequence shown here is derived from an EMBL/GenBank/DDBJ whole genome shotgun (WGS) entry which is preliminary data.</text>
</comment>
<dbReference type="AlphaFoldDB" id="A0A9P0EM59"/>
<dbReference type="InterPro" id="IPR007568">
    <property type="entry name" value="RTA1"/>
</dbReference>
<dbReference type="PANTHER" id="PTHR31465">
    <property type="entry name" value="PROTEIN RTA1-RELATED"/>
    <property type="match status" value="1"/>
</dbReference>
<reference evidence="6 7" key="2">
    <citation type="submission" date="2021-10" db="EMBL/GenBank/DDBJ databases">
        <authorList>
            <person name="Piombo E."/>
        </authorList>
    </citation>
    <scope>NUCLEOTIDE SEQUENCE [LARGE SCALE GENOMIC DNA]</scope>
</reference>
<feature type="transmembrane region" description="Helical" evidence="5">
    <location>
        <begin position="61"/>
        <end position="80"/>
    </location>
</feature>
<feature type="transmembrane region" description="Helical" evidence="5">
    <location>
        <begin position="169"/>
        <end position="193"/>
    </location>
</feature>
<organism evidence="6 7">
    <name type="scientific">Clonostachys solani</name>
    <dbReference type="NCBI Taxonomy" id="160281"/>
    <lineage>
        <taxon>Eukaryota</taxon>
        <taxon>Fungi</taxon>
        <taxon>Dikarya</taxon>
        <taxon>Ascomycota</taxon>
        <taxon>Pezizomycotina</taxon>
        <taxon>Sordariomycetes</taxon>
        <taxon>Hypocreomycetidae</taxon>
        <taxon>Hypocreales</taxon>
        <taxon>Bionectriaceae</taxon>
        <taxon>Clonostachys</taxon>
    </lineage>
</organism>
<dbReference type="EMBL" id="CABFOC020000045">
    <property type="protein sequence ID" value="CAH0052553.1"/>
    <property type="molecule type" value="Genomic_DNA"/>
</dbReference>
<name>A0A9P0EM59_9HYPO</name>
<protein>
    <recommendedName>
        <fullName evidence="8">Parasitic phase-specific protein PSP-1</fullName>
    </recommendedName>
</protein>